<organism evidence="3 4">
    <name type="scientific">Zophobas morio</name>
    <dbReference type="NCBI Taxonomy" id="2755281"/>
    <lineage>
        <taxon>Eukaryota</taxon>
        <taxon>Metazoa</taxon>
        <taxon>Ecdysozoa</taxon>
        <taxon>Arthropoda</taxon>
        <taxon>Hexapoda</taxon>
        <taxon>Insecta</taxon>
        <taxon>Pterygota</taxon>
        <taxon>Neoptera</taxon>
        <taxon>Endopterygota</taxon>
        <taxon>Coleoptera</taxon>
        <taxon>Polyphaga</taxon>
        <taxon>Cucujiformia</taxon>
        <taxon>Tenebrionidae</taxon>
        <taxon>Zophobas</taxon>
    </lineage>
</organism>
<dbReference type="InterPro" id="IPR038222">
    <property type="entry name" value="DHHA2_dom_sf"/>
</dbReference>
<evidence type="ECO:0000256" key="1">
    <source>
        <dbReference type="ARBA" id="ARBA00010331"/>
    </source>
</evidence>
<gene>
    <name evidence="3" type="ORF">Zmor_007222</name>
</gene>
<accession>A0AA38IVC7</accession>
<evidence type="ECO:0000259" key="2">
    <source>
        <dbReference type="SMART" id="SM01131"/>
    </source>
</evidence>
<proteinExistence type="inferred from homology"/>
<keyword evidence="4" id="KW-1185">Reference proteome</keyword>
<dbReference type="InterPro" id="IPR004097">
    <property type="entry name" value="DHHA2"/>
</dbReference>
<protein>
    <recommendedName>
        <fullName evidence="2">DHHA2 domain-containing protein</fullName>
    </recommendedName>
</protein>
<dbReference type="FunFam" id="3.90.1640.10:FF:000003">
    <property type="entry name" value="Prune homolog 2 with BCH domain"/>
    <property type="match status" value="1"/>
</dbReference>
<dbReference type="GO" id="GO:0005737">
    <property type="term" value="C:cytoplasm"/>
    <property type="evidence" value="ECO:0007669"/>
    <property type="project" value="InterPro"/>
</dbReference>
<dbReference type="SMART" id="SM01131">
    <property type="entry name" value="DHHA2"/>
    <property type="match status" value="1"/>
</dbReference>
<feature type="domain" description="DHHA2" evidence="2">
    <location>
        <begin position="225"/>
        <end position="366"/>
    </location>
</feature>
<evidence type="ECO:0000313" key="4">
    <source>
        <dbReference type="Proteomes" id="UP001168821"/>
    </source>
</evidence>
<reference evidence="3" key="1">
    <citation type="journal article" date="2023" name="G3 (Bethesda)">
        <title>Whole genome assemblies of Zophobas morio and Tenebrio molitor.</title>
        <authorList>
            <person name="Kaur S."/>
            <person name="Stinson S.A."/>
            <person name="diCenzo G.C."/>
        </authorList>
    </citation>
    <scope>NUCLEOTIDE SEQUENCE</scope>
    <source>
        <strain evidence="3">QUZm001</strain>
    </source>
</reference>
<evidence type="ECO:0000313" key="3">
    <source>
        <dbReference type="EMBL" id="KAJ3662905.1"/>
    </source>
</evidence>
<dbReference type="PANTHER" id="PTHR12112">
    <property type="entry name" value="BNIP - RELATED"/>
    <property type="match status" value="1"/>
</dbReference>
<dbReference type="SUPFAM" id="SSF64182">
    <property type="entry name" value="DHH phosphoesterases"/>
    <property type="match status" value="1"/>
</dbReference>
<dbReference type="Proteomes" id="UP001168821">
    <property type="component" value="Unassembled WGS sequence"/>
</dbReference>
<dbReference type="GO" id="GO:0004309">
    <property type="term" value="F:exopolyphosphatase activity"/>
    <property type="evidence" value="ECO:0007669"/>
    <property type="project" value="TreeGrafter"/>
</dbReference>
<sequence>MEQFQTFLQKAKQAREFTSYNSIHLVLGNESCDLDSTVSALALAYLIYSQKCTSPSLVIPVMNVEAKYFPLRTETYYLLKKYGIDPNILIFKDQIDYANLLKTGKLVTSLVDHHVLSSHDKLLEKTVVQIFDHRPINKEEICQGEHIEKTVIKIVGSCATLVANEILSCNPSILFSELSHLLYATIIYDTIGLNKEHGKTFDEDLTVAQHLEDTLKTSPNRKDLFDLLWKVHNDTSTLTTKDLLYRDLKIVKGIPIPGLPMLVEDYLKREDAYNALTTFTTENKSASAVVIGIDASKGVRRDVAIFSTDSHFKNTLINILKNSQQIAGSDLMLTEVVTKNESVVCFSQGNIKLTRKFILPLVNQAASECKS</sequence>
<dbReference type="AlphaFoldDB" id="A0AA38IVC7"/>
<comment type="similarity">
    <text evidence="1">Belongs to the PPase class C family. Prune subfamily.</text>
</comment>
<comment type="caution">
    <text evidence="3">The sequence shown here is derived from an EMBL/GenBank/DDBJ whole genome shotgun (WGS) entry which is preliminary data.</text>
</comment>
<dbReference type="EMBL" id="JALNTZ010000002">
    <property type="protein sequence ID" value="KAJ3662905.1"/>
    <property type="molecule type" value="Genomic_DNA"/>
</dbReference>
<dbReference type="Pfam" id="PF02833">
    <property type="entry name" value="DHHA2"/>
    <property type="match status" value="1"/>
</dbReference>
<dbReference type="Gene3D" id="3.10.310.20">
    <property type="entry name" value="DHHA2 domain"/>
    <property type="match status" value="1"/>
</dbReference>
<name>A0AA38IVC7_9CUCU</name>
<dbReference type="Gene3D" id="3.90.1640.10">
    <property type="entry name" value="inorganic pyrophosphatase (n-terminal core)"/>
    <property type="match status" value="1"/>
</dbReference>
<dbReference type="InterPro" id="IPR038763">
    <property type="entry name" value="DHH_sf"/>
</dbReference>
<dbReference type="PANTHER" id="PTHR12112:SF39">
    <property type="entry name" value="EG:152A3.5 PROTEIN (FBGN0003116_PN PROTEIN)"/>
    <property type="match status" value="1"/>
</dbReference>